<dbReference type="InterPro" id="IPR005318">
    <property type="entry name" value="OM_porin_bac"/>
</dbReference>
<dbReference type="Pfam" id="PF03573">
    <property type="entry name" value="OprD"/>
    <property type="match status" value="1"/>
</dbReference>
<dbReference type="Proteomes" id="UP000379480">
    <property type="component" value="Unassembled WGS sequence"/>
</dbReference>
<evidence type="ECO:0000313" key="6">
    <source>
        <dbReference type="Proteomes" id="UP000379480"/>
    </source>
</evidence>
<dbReference type="GO" id="GO:0016020">
    <property type="term" value="C:membrane"/>
    <property type="evidence" value="ECO:0007669"/>
    <property type="project" value="InterPro"/>
</dbReference>
<dbReference type="Gene3D" id="2.40.160.10">
    <property type="entry name" value="Porin"/>
    <property type="match status" value="1"/>
</dbReference>
<feature type="region of interest" description="Disordered" evidence="4">
    <location>
        <begin position="184"/>
        <end position="203"/>
    </location>
</feature>
<evidence type="ECO:0000313" key="5">
    <source>
        <dbReference type="EMBL" id="VVO27092.1"/>
    </source>
</evidence>
<keyword evidence="2" id="KW-0813">Transport</keyword>
<dbReference type="OrthoDB" id="6759120at2"/>
<dbReference type="EMBL" id="CABVHY010000026">
    <property type="protein sequence ID" value="VVO27092.1"/>
    <property type="molecule type" value="Genomic_DNA"/>
</dbReference>
<reference evidence="5 6" key="1">
    <citation type="submission" date="2019-09" db="EMBL/GenBank/DDBJ databases">
        <authorList>
            <person name="Chandra G."/>
            <person name="Truman W A."/>
        </authorList>
    </citation>
    <scope>NUCLEOTIDE SEQUENCE [LARGE SCALE GENOMIC DNA]</scope>
    <source>
        <strain evidence="5">PS723</strain>
    </source>
</reference>
<evidence type="ECO:0000256" key="1">
    <source>
        <dbReference type="ARBA" id="ARBA00009075"/>
    </source>
</evidence>
<evidence type="ECO:0000256" key="3">
    <source>
        <dbReference type="ARBA" id="ARBA00022729"/>
    </source>
</evidence>
<protein>
    <submittedName>
        <fullName evidence="5">Porin-like protein NicP</fullName>
    </submittedName>
</protein>
<evidence type="ECO:0000256" key="4">
    <source>
        <dbReference type="SAM" id="MobiDB-lite"/>
    </source>
</evidence>
<sequence length="450" mass="48492">MNTSTLALAIGTGIVGLQFASLSCANGFIEDSKASLGLRNFYFNQDNRSGPAAPSKTEEWGQGFLLNYQSGYTAGPVGVGVDALGRLGIKLDSGSRVNKAGRSRNPGQLFPQDSDGSVVDEFGSLGLTGKLRLSKTEARIGTLQPRLPVVVFNDGRLLPQTFTGGQITSNEFADLTLIGGQLEHAQGRDSSDDQSLSVAGANDPKPGQFSNKFYYGGADYRLGKTLLLQYYYGNLKQFYQQHFLGLTHTLALPAGSLISDLRYFRSSADGHNASAAGRAEGYRITDARLASDPDKGKVDSSLRSANFTWKVGGHALGLGFQENDGLSEHARLNQGNGTSSYDVGGRMIGSFLRPEQRTWLAGYSYDFAALGTPGLTFGVSYNKSDNIAVARQSRTEKEWERDLRLAYVVQSGPLQGLGLAWMNASLRSSLASQRNIDENRVILSYALALF</sequence>
<keyword evidence="3" id="KW-0732">Signal</keyword>
<name>A0A5E7EKB9_PSEFL</name>
<dbReference type="AlphaFoldDB" id="A0A5E7EKB9"/>
<dbReference type="GO" id="GO:0015288">
    <property type="term" value="F:porin activity"/>
    <property type="evidence" value="ECO:0007669"/>
    <property type="project" value="TreeGrafter"/>
</dbReference>
<evidence type="ECO:0000256" key="2">
    <source>
        <dbReference type="ARBA" id="ARBA00022448"/>
    </source>
</evidence>
<dbReference type="PANTHER" id="PTHR34596:SF2">
    <property type="entry name" value="CHITOPORIN"/>
    <property type="match status" value="1"/>
</dbReference>
<organism evidence="5 6">
    <name type="scientific">Pseudomonas fluorescens</name>
    <dbReference type="NCBI Taxonomy" id="294"/>
    <lineage>
        <taxon>Bacteria</taxon>
        <taxon>Pseudomonadati</taxon>
        <taxon>Pseudomonadota</taxon>
        <taxon>Gammaproteobacteria</taxon>
        <taxon>Pseudomonadales</taxon>
        <taxon>Pseudomonadaceae</taxon>
        <taxon>Pseudomonas</taxon>
    </lineage>
</organism>
<accession>A0A5E7EKB9</accession>
<gene>
    <name evidence="5" type="primary">nicP_16</name>
    <name evidence="5" type="ORF">PS723_04688</name>
</gene>
<proteinExistence type="inferred from homology"/>
<dbReference type="RefSeq" id="WP_150805992.1">
    <property type="nucleotide sequence ID" value="NZ_CABVHY010000026.1"/>
</dbReference>
<dbReference type="PANTHER" id="PTHR34596">
    <property type="entry name" value="CHITOPORIN"/>
    <property type="match status" value="1"/>
</dbReference>
<dbReference type="InterPro" id="IPR023614">
    <property type="entry name" value="Porin_dom_sf"/>
</dbReference>
<comment type="similarity">
    <text evidence="1">Belongs to the outer membrane porin (Opr) (TC 1.B.25) family.</text>
</comment>